<keyword evidence="2" id="KW-0489">Methyltransferase</keyword>
<dbReference type="EMBL" id="VDGI01000018">
    <property type="protein sequence ID" value="TQR18974.1"/>
    <property type="molecule type" value="Genomic_DNA"/>
</dbReference>
<gene>
    <name evidence="2" type="ORF">FG384_15305</name>
</gene>
<organism evidence="2 3">
    <name type="scientific">Psychrobacillus vulpis</name>
    <dbReference type="NCBI Taxonomy" id="2325572"/>
    <lineage>
        <taxon>Bacteria</taxon>
        <taxon>Bacillati</taxon>
        <taxon>Bacillota</taxon>
        <taxon>Bacilli</taxon>
        <taxon>Bacillales</taxon>
        <taxon>Bacillaceae</taxon>
        <taxon>Psychrobacillus</taxon>
    </lineage>
</organism>
<dbReference type="CDD" id="cd02440">
    <property type="entry name" value="AdoMet_MTases"/>
    <property type="match status" value="1"/>
</dbReference>
<keyword evidence="3" id="KW-1185">Reference proteome</keyword>
<dbReference type="AlphaFoldDB" id="A0A544TNG6"/>
<dbReference type="GO" id="GO:0032259">
    <property type="term" value="P:methylation"/>
    <property type="evidence" value="ECO:0007669"/>
    <property type="project" value="UniProtKB-KW"/>
</dbReference>
<feature type="domain" description="Methyltransferase type 12" evidence="1">
    <location>
        <begin position="44"/>
        <end position="142"/>
    </location>
</feature>
<dbReference type="Gene3D" id="3.40.50.150">
    <property type="entry name" value="Vaccinia Virus protein VP39"/>
    <property type="match status" value="1"/>
</dbReference>
<dbReference type="OrthoDB" id="213472at2"/>
<sequence length="226" mass="25578">MEFDAEVSKQYDRGIRRSLPTYDAMFRMIQAFLRANVSEVADVLIVGAGGGTELTTFGTRNQNWTFTGVDPSETMLSVAQEKCLEAGISERVFLHEGTIDTLPNENLYDAATCILVLHFIETYVGKLEVLKNIHGRLKPGAPFVMVSKYGDPNSDEFQERLNLWKNYWLDTTKLTSEEVNEMEESILSLSFLPEETIVQLLQEAGFVRIAKFFSTTLFGGWICHKE</sequence>
<dbReference type="PANTHER" id="PTHR43861">
    <property type="entry name" value="TRANS-ACONITATE 2-METHYLTRANSFERASE-RELATED"/>
    <property type="match status" value="1"/>
</dbReference>
<reference evidence="2 3" key="1">
    <citation type="submission" date="2019-06" db="EMBL/GenBank/DDBJ databases">
        <title>Psychrobacillus vulpis sp. nov., a new species isolated from feces of a red fox that inhabits in The Tablas de Daimiel Natural Park, Albacete, Spain.</title>
        <authorList>
            <person name="Rodriguez M."/>
            <person name="Reina J.C."/>
            <person name="Bejar V."/>
            <person name="Llamas I."/>
        </authorList>
    </citation>
    <scope>NUCLEOTIDE SEQUENCE [LARGE SCALE GENOMIC DNA]</scope>
    <source>
        <strain evidence="2 3">Z8</strain>
    </source>
</reference>
<dbReference type="InterPro" id="IPR029063">
    <property type="entry name" value="SAM-dependent_MTases_sf"/>
</dbReference>
<evidence type="ECO:0000313" key="3">
    <source>
        <dbReference type="Proteomes" id="UP000316626"/>
    </source>
</evidence>
<dbReference type="Proteomes" id="UP000316626">
    <property type="component" value="Unassembled WGS sequence"/>
</dbReference>
<proteinExistence type="predicted"/>
<dbReference type="GO" id="GO:0008168">
    <property type="term" value="F:methyltransferase activity"/>
    <property type="evidence" value="ECO:0007669"/>
    <property type="project" value="UniProtKB-KW"/>
</dbReference>
<dbReference type="InterPro" id="IPR013217">
    <property type="entry name" value="Methyltransf_12"/>
</dbReference>
<comment type="caution">
    <text evidence="2">The sequence shown here is derived from an EMBL/GenBank/DDBJ whole genome shotgun (WGS) entry which is preliminary data.</text>
</comment>
<accession>A0A544TNG6</accession>
<evidence type="ECO:0000259" key="1">
    <source>
        <dbReference type="Pfam" id="PF08242"/>
    </source>
</evidence>
<protein>
    <submittedName>
        <fullName evidence="2">Class I SAM-dependent methyltransferase</fullName>
    </submittedName>
</protein>
<dbReference type="SUPFAM" id="SSF53335">
    <property type="entry name" value="S-adenosyl-L-methionine-dependent methyltransferases"/>
    <property type="match status" value="1"/>
</dbReference>
<evidence type="ECO:0000313" key="2">
    <source>
        <dbReference type="EMBL" id="TQR18974.1"/>
    </source>
</evidence>
<name>A0A544TNG6_9BACI</name>
<dbReference type="Pfam" id="PF08242">
    <property type="entry name" value="Methyltransf_12"/>
    <property type="match status" value="1"/>
</dbReference>
<dbReference type="RefSeq" id="WP_142643487.1">
    <property type="nucleotide sequence ID" value="NZ_VDGI01000018.1"/>
</dbReference>
<keyword evidence="2" id="KW-0808">Transferase</keyword>
<dbReference type="PANTHER" id="PTHR43861:SF6">
    <property type="entry name" value="METHYLTRANSFERASE TYPE 11"/>
    <property type="match status" value="1"/>
</dbReference>